<evidence type="ECO:0000259" key="14">
    <source>
        <dbReference type="Pfam" id="PF00593"/>
    </source>
</evidence>
<keyword evidence="16" id="KW-0675">Receptor</keyword>
<dbReference type="InterPro" id="IPR012910">
    <property type="entry name" value="Plug_dom"/>
</dbReference>
<evidence type="ECO:0000256" key="8">
    <source>
        <dbReference type="ARBA" id="ARBA00023077"/>
    </source>
</evidence>
<evidence type="ECO:0000256" key="10">
    <source>
        <dbReference type="ARBA" id="ARBA00023237"/>
    </source>
</evidence>
<dbReference type="PANTHER" id="PTHR32552:SF81">
    <property type="entry name" value="TONB-DEPENDENT OUTER MEMBRANE RECEPTOR"/>
    <property type="match status" value="1"/>
</dbReference>
<dbReference type="InterPro" id="IPR036942">
    <property type="entry name" value="Beta-barrel_TonB_sf"/>
</dbReference>
<comment type="subcellular location">
    <subcellularLocation>
        <location evidence="1 11">Cell outer membrane</location>
        <topology evidence="1 11">Multi-pass membrane protein</topology>
    </subcellularLocation>
</comment>
<dbReference type="Pfam" id="PF00593">
    <property type="entry name" value="TonB_dep_Rec_b-barrel"/>
    <property type="match status" value="1"/>
</dbReference>
<dbReference type="Proteomes" id="UP001143307">
    <property type="component" value="Unassembled WGS sequence"/>
</dbReference>
<keyword evidence="6" id="KW-0408">Iron</keyword>
<evidence type="ECO:0000256" key="9">
    <source>
        <dbReference type="ARBA" id="ARBA00023136"/>
    </source>
</evidence>
<comment type="caution">
    <text evidence="16">The sequence shown here is derived from an EMBL/GenBank/DDBJ whole genome shotgun (WGS) entry which is preliminary data.</text>
</comment>
<evidence type="ECO:0000256" key="12">
    <source>
        <dbReference type="RuleBase" id="RU003357"/>
    </source>
</evidence>
<keyword evidence="17" id="KW-1185">Reference proteome</keyword>
<evidence type="ECO:0000256" key="13">
    <source>
        <dbReference type="SAM" id="SignalP"/>
    </source>
</evidence>
<keyword evidence="7" id="KW-0406">Ion transport</keyword>
<evidence type="ECO:0000259" key="15">
    <source>
        <dbReference type="Pfam" id="PF07715"/>
    </source>
</evidence>
<protein>
    <submittedName>
        <fullName evidence="16">TonB-dependent receptor</fullName>
    </submittedName>
</protein>
<feature type="signal peptide" evidence="13">
    <location>
        <begin position="1"/>
        <end position="27"/>
    </location>
</feature>
<name>A0ABT3SYZ9_9GAMM</name>
<dbReference type="CDD" id="cd01347">
    <property type="entry name" value="ligand_gated_channel"/>
    <property type="match status" value="1"/>
</dbReference>
<dbReference type="PROSITE" id="PS52016">
    <property type="entry name" value="TONB_DEPENDENT_REC_3"/>
    <property type="match status" value="1"/>
</dbReference>
<evidence type="ECO:0000256" key="6">
    <source>
        <dbReference type="ARBA" id="ARBA00023004"/>
    </source>
</evidence>
<keyword evidence="5 11" id="KW-0812">Transmembrane</keyword>
<keyword evidence="2 11" id="KW-0813">Transport</keyword>
<dbReference type="RefSeq" id="WP_279253853.1">
    <property type="nucleotide sequence ID" value="NZ_SHNP01000006.1"/>
</dbReference>
<feature type="chain" id="PRO_5046861802" evidence="13">
    <location>
        <begin position="28"/>
        <end position="842"/>
    </location>
</feature>
<dbReference type="Gene3D" id="2.40.170.20">
    <property type="entry name" value="TonB-dependent receptor, beta-barrel domain"/>
    <property type="match status" value="2"/>
</dbReference>
<evidence type="ECO:0000256" key="4">
    <source>
        <dbReference type="ARBA" id="ARBA00022496"/>
    </source>
</evidence>
<comment type="similarity">
    <text evidence="11 12">Belongs to the TonB-dependent receptor family.</text>
</comment>
<evidence type="ECO:0000256" key="5">
    <source>
        <dbReference type="ARBA" id="ARBA00022692"/>
    </source>
</evidence>
<dbReference type="PANTHER" id="PTHR32552">
    <property type="entry name" value="FERRICHROME IRON RECEPTOR-RELATED"/>
    <property type="match status" value="1"/>
</dbReference>
<accession>A0ABT3SYZ9</accession>
<evidence type="ECO:0000313" key="16">
    <source>
        <dbReference type="EMBL" id="MCX2975198.1"/>
    </source>
</evidence>
<evidence type="ECO:0000256" key="11">
    <source>
        <dbReference type="PROSITE-ProRule" id="PRU01360"/>
    </source>
</evidence>
<reference evidence="16" key="1">
    <citation type="submission" date="2019-02" db="EMBL/GenBank/DDBJ databases">
        <authorList>
            <person name="Li S.-H."/>
        </authorList>
    </citation>
    <scope>NUCLEOTIDE SEQUENCE</scope>
    <source>
        <strain evidence="16">IMCC8485</strain>
    </source>
</reference>
<feature type="domain" description="TonB-dependent receptor plug" evidence="15">
    <location>
        <begin position="48"/>
        <end position="153"/>
    </location>
</feature>
<evidence type="ECO:0000256" key="1">
    <source>
        <dbReference type="ARBA" id="ARBA00004571"/>
    </source>
</evidence>
<evidence type="ECO:0000313" key="17">
    <source>
        <dbReference type="Proteomes" id="UP001143307"/>
    </source>
</evidence>
<dbReference type="EMBL" id="SHNP01000006">
    <property type="protein sequence ID" value="MCX2975198.1"/>
    <property type="molecule type" value="Genomic_DNA"/>
</dbReference>
<keyword evidence="8 12" id="KW-0798">TonB box</keyword>
<evidence type="ECO:0000256" key="7">
    <source>
        <dbReference type="ARBA" id="ARBA00023065"/>
    </source>
</evidence>
<dbReference type="SUPFAM" id="SSF56935">
    <property type="entry name" value="Porins"/>
    <property type="match status" value="1"/>
</dbReference>
<evidence type="ECO:0000256" key="3">
    <source>
        <dbReference type="ARBA" id="ARBA00022452"/>
    </source>
</evidence>
<keyword evidence="3 11" id="KW-1134">Transmembrane beta strand</keyword>
<keyword evidence="4" id="KW-0410">Iron transport</keyword>
<sequence length="842" mass="93015">MHFNRKPLVIGLAAAVAGFTVTPIAIAQSESLAIEEVVVTARKRTENLQEVPIAISAIGETTIERAGIERASDYISLIPNVTIVDAANVGDTQVSIRGVVSTRDAESTFAYIVDGVLSTNPNSFNEELFDVQQIEVLKGPQGALYGRNAVAGAILVTTKEPTNEFEAKVGGGIANNNAYKVNAMVSGPIVEDTLLGRFSISTRETDGFYKNIFTGEDDSVDYLEDTSARGRLIWNVSEDMSLDFRAGYSEVKGGAINFNAAFAIPAFEQNFGAPGFFQDVNDLDFRYTFNVPGENEQETLDFAVKMDWDLGFADLVANIAYNNLEEYLLSDGTSATFYGYELTGACQADRQTLNSFSRPDLFGPFFNPYGVLPPGEENDFSGVYGPYTPTSCDGYQYQERNQEDLSFDARLVSPGDQALRWIGGIYLAEIEREVVVGYGADTGNGFNRTPYVPADGPNPTDLLFWDDFDTTVYAVYGQIEFDLTDTLEIALAGRYDREEREVTNKVPNVSNSGLNINLLDDNFQPTPINPAFNSNPNGIPKRDDTYSQFQPKLTLNWAATDNMNIYGSYGVGFRSGGFNSVGTEDLLNFWFNAGYGGAGEAVNAQINVTDDYDKEVSEAFEVGMKSEFMDRRLRLNAALFRTDVEDNQFFEFFAGPFGLLRSVTTIDEMYIQGFEADITFIATEGLTFYGGVGLMDSEIEKNKNRPLSQGNDVPQAPETTGNLGAEWVIALSTNINLVSRLDWSYVGETWFHTLQGEQTPTIWNAFFGPGNNQDFSKSSRDAYDTLDLRIGLEADNWRVTAWGRNITDEKYLEEVIPAPEFGGSFNHQSAQRSYGLDFSYLF</sequence>
<keyword evidence="10 11" id="KW-0998">Cell outer membrane</keyword>
<gene>
    <name evidence="16" type="ORF">EYC87_16565</name>
</gene>
<evidence type="ECO:0000256" key="2">
    <source>
        <dbReference type="ARBA" id="ARBA00022448"/>
    </source>
</evidence>
<feature type="domain" description="TonB-dependent receptor-like beta-barrel" evidence="14">
    <location>
        <begin position="288"/>
        <end position="806"/>
    </location>
</feature>
<organism evidence="16 17">
    <name type="scientific">Candidatus Seongchinamella marina</name>
    <dbReference type="NCBI Taxonomy" id="2518990"/>
    <lineage>
        <taxon>Bacteria</taxon>
        <taxon>Pseudomonadati</taxon>
        <taxon>Pseudomonadota</taxon>
        <taxon>Gammaproteobacteria</taxon>
        <taxon>Cellvibrionales</taxon>
        <taxon>Halieaceae</taxon>
        <taxon>Seongchinamella</taxon>
    </lineage>
</organism>
<keyword evidence="13" id="KW-0732">Signal</keyword>
<dbReference type="Pfam" id="PF07715">
    <property type="entry name" value="Plug"/>
    <property type="match status" value="1"/>
</dbReference>
<keyword evidence="9 11" id="KW-0472">Membrane</keyword>
<dbReference type="InterPro" id="IPR039426">
    <property type="entry name" value="TonB-dep_rcpt-like"/>
</dbReference>
<proteinExistence type="inferred from homology"/>
<dbReference type="InterPro" id="IPR000531">
    <property type="entry name" value="Beta-barrel_TonB"/>
</dbReference>